<accession>A0ACC2C409</accession>
<evidence type="ECO:0000313" key="2">
    <source>
        <dbReference type="Proteomes" id="UP001162992"/>
    </source>
</evidence>
<dbReference type="Proteomes" id="UP001162992">
    <property type="component" value="Chromosome 12"/>
</dbReference>
<dbReference type="EMBL" id="CM055103">
    <property type="protein sequence ID" value="KAJ7536736.1"/>
    <property type="molecule type" value="Genomic_DNA"/>
</dbReference>
<comment type="caution">
    <text evidence="1">The sequence shown here is derived from an EMBL/GenBank/DDBJ whole genome shotgun (WGS) entry which is preliminary data.</text>
</comment>
<gene>
    <name evidence="1" type="ORF">O6H91_12G080300</name>
</gene>
<organism evidence="1 2">
    <name type="scientific">Diphasiastrum complanatum</name>
    <name type="common">Issler's clubmoss</name>
    <name type="synonym">Lycopodium complanatum</name>
    <dbReference type="NCBI Taxonomy" id="34168"/>
    <lineage>
        <taxon>Eukaryota</taxon>
        <taxon>Viridiplantae</taxon>
        <taxon>Streptophyta</taxon>
        <taxon>Embryophyta</taxon>
        <taxon>Tracheophyta</taxon>
        <taxon>Lycopodiopsida</taxon>
        <taxon>Lycopodiales</taxon>
        <taxon>Lycopodiaceae</taxon>
        <taxon>Lycopodioideae</taxon>
        <taxon>Diphasiastrum</taxon>
    </lineage>
</organism>
<protein>
    <submittedName>
        <fullName evidence="1">Uncharacterized protein</fullName>
    </submittedName>
</protein>
<keyword evidence="2" id="KW-1185">Reference proteome</keyword>
<evidence type="ECO:0000313" key="1">
    <source>
        <dbReference type="EMBL" id="KAJ7536736.1"/>
    </source>
</evidence>
<name>A0ACC2C409_DIPCM</name>
<reference evidence="2" key="1">
    <citation type="journal article" date="2024" name="Proc. Natl. Acad. Sci. U.S.A.">
        <title>Extraordinary preservation of gene collinearity over three hundred million years revealed in homosporous lycophytes.</title>
        <authorList>
            <person name="Li C."/>
            <person name="Wickell D."/>
            <person name="Kuo L.Y."/>
            <person name="Chen X."/>
            <person name="Nie B."/>
            <person name="Liao X."/>
            <person name="Peng D."/>
            <person name="Ji J."/>
            <person name="Jenkins J."/>
            <person name="Williams M."/>
            <person name="Shu S."/>
            <person name="Plott C."/>
            <person name="Barry K."/>
            <person name="Rajasekar S."/>
            <person name="Grimwood J."/>
            <person name="Han X."/>
            <person name="Sun S."/>
            <person name="Hou Z."/>
            <person name="He W."/>
            <person name="Dai G."/>
            <person name="Sun C."/>
            <person name="Schmutz J."/>
            <person name="Leebens-Mack J.H."/>
            <person name="Li F.W."/>
            <person name="Wang L."/>
        </authorList>
    </citation>
    <scope>NUCLEOTIDE SEQUENCE [LARGE SCALE GENOMIC DNA]</scope>
    <source>
        <strain evidence="2">cv. PW_Plant_1</strain>
    </source>
</reference>
<proteinExistence type="predicted"/>
<sequence>MKVCAFGFDGKSLEETSAKFMQPKKWMGFCLEGGSVIGIAFGYCLSGSLLSIINKWAIVNFPFPGMLTALQYLTSATGVLLLGKLGILEHDPISFQTMLKFLPAAICFYVSLFTNSELLLNANVDTFIVFRSAVPIFVAIGETLFLKQPWPLVRTWASLAVIFGGSVVYVLADSQLTLKAYSWAFAYLVSMTVDFVYIKHVVSTIQLSTWGLVLYNNLEALMLFPLELVLVREGWQLIQEVHRHTVSHWYSTNIWLPVGLSCMFGLSISFFGFACRKAISATSFTVLGVVNKLLTVLINLAVWSKHASALGTSGLLVCILGGILYQQSVEKSKAESSADSITDEESCHCTSDELELLTTKVENSVKEAENGLSMTEN</sequence>